<evidence type="ECO:0000256" key="5">
    <source>
        <dbReference type="SAM" id="Phobius"/>
    </source>
</evidence>
<sequence>MNVTEKASEWLGPQPEVILTNREQLLPWITDKHLSLLLPVVLYWAVSFFWFLVDYFEVFEKYRIHTPEELKKNIVGWKTVLRAVFCQHIIQTASGLLLERFQEPEKTGFEAYSIWKIARNLNVSMPVANFLFNYVVPFGKVLVAFFIIDTWQYVLHRFMHGNKWAYKTMHSVHHRLYVPYAFGALYNSLLEGFLLDTLGTGIASEVMGLSDRENIFLFCFSTLKTIDDHCGYELPWDPLQIIFPNRATYHDIHHQHFGLKTNFSQPFFVHWDTLLGTKYSNTEAYIADNKRIREEKFAEKKKKE</sequence>
<evidence type="ECO:0000259" key="6">
    <source>
        <dbReference type="Pfam" id="PF04116"/>
    </source>
</evidence>
<dbReference type="EMBL" id="BTGC01000008">
    <property type="protein sequence ID" value="GMM51588.1"/>
    <property type="molecule type" value="Genomic_DNA"/>
</dbReference>
<protein>
    <submittedName>
        <fullName evidence="7">Sphingosine hydroxylase</fullName>
    </submittedName>
</protein>
<comment type="subcellular location">
    <subcellularLocation>
        <location evidence="1">Membrane</location>
    </subcellularLocation>
</comment>
<evidence type="ECO:0000313" key="7">
    <source>
        <dbReference type="EMBL" id="GMM51588.1"/>
    </source>
</evidence>
<name>A0AAV5RJG1_STABA</name>
<keyword evidence="2 5" id="KW-0812">Transmembrane</keyword>
<organism evidence="7 8">
    <name type="scientific">Starmerella bacillaris</name>
    <name type="common">Yeast</name>
    <name type="synonym">Candida zemplinina</name>
    <dbReference type="NCBI Taxonomy" id="1247836"/>
    <lineage>
        <taxon>Eukaryota</taxon>
        <taxon>Fungi</taxon>
        <taxon>Dikarya</taxon>
        <taxon>Ascomycota</taxon>
        <taxon>Saccharomycotina</taxon>
        <taxon>Dipodascomycetes</taxon>
        <taxon>Dipodascales</taxon>
        <taxon>Trichomonascaceae</taxon>
        <taxon>Starmerella</taxon>
    </lineage>
</organism>
<dbReference type="GO" id="GO:0016020">
    <property type="term" value="C:membrane"/>
    <property type="evidence" value="ECO:0007669"/>
    <property type="project" value="UniProtKB-SubCell"/>
</dbReference>
<dbReference type="GO" id="GO:0008610">
    <property type="term" value="P:lipid biosynthetic process"/>
    <property type="evidence" value="ECO:0007669"/>
    <property type="project" value="InterPro"/>
</dbReference>
<evidence type="ECO:0000256" key="1">
    <source>
        <dbReference type="ARBA" id="ARBA00004370"/>
    </source>
</evidence>
<proteinExistence type="predicted"/>
<keyword evidence="4 5" id="KW-0472">Membrane</keyword>
<dbReference type="InterPro" id="IPR050307">
    <property type="entry name" value="Sterol_Desaturase_Related"/>
</dbReference>
<comment type="caution">
    <text evidence="7">The sequence shown here is derived from an EMBL/GenBank/DDBJ whole genome shotgun (WGS) entry which is preliminary data.</text>
</comment>
<accession>A0AAV5RJG1</accession>
<dbReference type="Proteomes" id="UP001362899">
    <property type="component" value="Unassembled WGS sequence"/>
</dbReference>
<evidence type="ECO:0000256" key="2">
    <source>
        <dbReference type="ARBA" id="ARBA00022692"/>
    </source>
</evidence>
<dbReference type="GO" id="GO:0016491">
    <property type="term" value="F:oxidoreductase activity"/>
    <property type="evidence" value="ECO:0007669"/>
    <property type="project" value="InterPro"/>
</dbReference>
<feature type="transmembrane region" description="Helical" evidence="5">
    <location>
        <begin position="131"/>
        <end position="155"/>
    </location>
</feature>
<evidence type="ECO:0000256" key="4">
    <source>
        <dbReference type="ARBA" id="ARBA00023136"/>
    </source>
</evidence>
<feature type="domain" description="Fatty acid hydroxylase" evidence="6">
    <location>
        <begin position="141"/>
        <end position="277"/>
    </location>
</feature>
<feature type="transmembrane region" description="Helical" evidence="5">
    <location>
        <begin position="34"/>
        <end position="53"/>
    </location>
</feature>
<dbReference type="AlphaFoldDB" id="A0AAV5RJG1"/>
<dbReference type="Pfam" id="PF04116">
    <property type="entry name" value="FA_hydroxylase"/>
    <property type="match status" value="1"/>
</dbReference>
<evidence type="ECO:0000256" key="3">
    <source>
        <dbReference type="ARBA" id="ARBA00022989"/>
    </source>
</evidence>
<keyword evidence="8" id="KW-1185">Reference proteome</keyword>
<reference evidence="7 8" key="1">
    <citation type="journal article" date="2023" name="Elife">
        <title>Identification of key yeast species and microbe-microbe interactions impacting larval growth of Drosophila in the wild.</title>
        <authorList>
            <person name="Mure A."/>
            <person name="Sugiura Y."/>
            <person name="Maeda R."/>
            <person name="Honda K."/>
            <person name="Sakurai N."/>
            <person name="Takahashi Y."/>
            <person name="Watada M."/>
            <person name="Katoh T."/>
            <person name="Gotoh A."/>
            <person name="Gotoh Y."/>
            <person name="Taniguchi I."/>
            <person name="Nakamura K."/>
            <person name="Hayashi T."/>
            <person name="Katayama T."/>
            <person name="Uemura T."/>
            <person name="Hattori Y."/>
        </authorList>
    </citation>
    <scope>NUCLEOTIDE SEQUENCE [LARGE SCALE GENOMIC DNA]</scope>
    <source>
        <strain evidence="7 8">SB-73</strain>
    </source>
</reference>
<evidence type="ECO:0000313" key="8">
    <source>
        <dbReference type="Proteomes" id="UP001362899"/>
    </source>
</evidence>
<gene>
    <name evidence="7" type="ORF">DASB73_025510</name>
</gene>
<dbReference type="GO" id="GO:0005506">
    <property type="term" value="F:iron ion binding"/>
    <property type="evidence" value="ECO:0007669"/>
    <property type="project" value="InterPro"/>
</dbReference>
<keyword evidence="3 5" id="KW-1133">Transmembrane helix</keyword>
<dbReference type="PANTHER" id="PTHR11863">
    <property type="entry name" value="STEROL DESATURASE"/>
    <property type="match status" value="1"/>
</dbReference>
<dbReference type="InterPro" id="IPR006694">
    <property type="entry name" value="Fatty_acid_hydroxylase"/>
</dbReference>